<proteinExistence type="predicted"/>
<sequence>MLNILVCLDSNYINPLKVMLYSLFSNNENSNFDIYLMHSKIPQDKLNSLNDYIVNNWPNNSFYPIKVSSDDFKNAPVVSYYSEEMYYRLFAHKYLPKNMERILYLDPDILVINEINDLYNVDFGNNLFAACHHNKIFIKGINKIRLLQYQIEEYYNSGVLMMNLTEQRKRIEEKVIYDFIEKNKAILILPDQDILNSLYSKDIKDVDEILYNYDTRFYTYYKFLSKGKVDMDYIFDNTVILHFCGKKKPWKKPYSGEFYSLYKHYQKQVQKLENK</sequence>
<evidence type="ECO:0000313" key="5">
    <source>
        <dbReference type="Proteomes" id="UP000298381"/>
    </source>
</evidence>
<reference evidence="4 5" key="1">
    <citation type="submission" date="2019-03" db="EMBL/GenBank/DDBJ databases">
        <title>Draft genome sequence data and analysis of a Fermenting Bacterium, Soehngenia longevitae strain 1933PT, isolated from petroleum reservoir in Azerbaijan.</title>
        <authorList>
            <person name="Grouzdev D.S."/>
            <person name="Bidzhieva S.K."/>
            <person name="Sokolova D.S."/>
            <person name="Tourova T.P."/>
            <person name="Poltaraus A.B."/>
            <person name="Nazina T.N."/>
        </authorList>
    </citation>
    <scope>NUCLEOTIDE SEQUENCE [LARGE SCALE GENOMIC DNA]</scope>
    <source>
        <strain evidence="4 5">1933P</strain>
    </source>
</reference>
<dbReference type="AlphaFoldDB" id="A0A4Z0D4I8"/>
<keyword evidence="2 4" id="KW-0808">Transferase</keyword>
<dbReference type="InterPro" id="IPR002495">
    <property type="entry name" value="Glyco_trans_8"/>
</dbReference>
<dbReference type="Pfam" id="PF01501">
    <property type="entry name" value="Glyco_transf_8"/>
    <property type="match status" value="1"/>
</dbReference>
<evidence type="ECO:0000256" key="1">
    <source>
        <dbReference type="ARBA" id="ARBA00022676"/>
    </source>
</evidence>
<dbReference type="InterPro" id="IPR050748">
    <property type="entry name" value="Glycosyltrans_8_dom-fam"/>
</dbReference>
<keyword evidence="5" id="KW-1185">Reference proteome</keyword>
<dbReference type="PANTHER" id="PTHR13778:SF47">
    <property type="entry name" value="LIPOPOLYSACCHARIDE 1,3-GALACTOSYLTRANSFERASE"/>
    <property type="match status" value="1"/>
</dbReference>
<evidence type="ECO:0000313" key="4">
    <source>
        <dbReference type="EMBL" id="TFZ39289.1"/>
    </source>
</evidence>
<name>A0A4Z0D4I8_9FIRM</name>
<evidence type="ECO:0000256" key="2">
    <source>
        <dbReference type="ARBA" id="ARBA00022679"/>
    </source>
</evidence>
<dbReference type="CDD" id="cd04194">
    <property type="entry name" value="GT8_A4GalT_like"/>
    <property type="match status" value="1"/>
</dbReference>
<dbReference type="SUPFAM" id="SSF53448">
    <property type="entry name" value="Nucleotide-diphospho-sugar transferases"/>
    <property type="match status" value="1"/>
</dbReference>
<keyword evidence="3" id="KW-0479">Metal-binding</keyword>
<dbReference type="OrthoDB" id="5672604at2"/>
<gene>
    <name evidence="4" type="ORF">E4100_08655</name>
</gene>
<protein>
    <submittedName>
        <fullName evidence="4">Glycosyltransferase family 8 protein</fullName>
    </submittedName>
</protein>
<dbReference type="InterPro" id="IPR029044">
    <property type="entry name" value="Nucleotide-diphossugar_trans"/>
</dbReference>
<dbReference type="PANTHER" id="PTHR13778">
    <property type="entry name" value="GLYCOSYLTRANSFERASE 8 DOMAIN-CONTAINING PROTEIN"/>
    <property type="match status" value="1"/>
</dbReference>
<dbReference type="GO" id="GO:0046872">
    <property type="term" value="F:metal ion binding"/>
    <property type="evidence" value="ECO:0007669"/>
    <property type="project" value="UniProtKB-KW"/>
</dbReference>
<comment type="caution">
    <text evidence="4">The sequence shown here is derived from an EMBL/GenBank/DDBJ whole genome shotgun (WGS) entry which is preliminary data.</text>
</comment>
<keyword evidence="1" id="KW-0328">Glycosyltransferase</keyword>
<dbReference type="GO" id="GO:0016757">
    <property type="term" value="F:glycosyltransferase activity"/>
    <property type="evidence" value="ECO:0007669"/>
    <property type="project" value="UniProtKB-KW"/>
</dbReference>
<dbReference type="Gene3D" id="3.90.550.10">
    <property type="entry name" value="Spore Coat Polysaccharide Biosynthesis Protein SpsA, Chain A"/>
    <property type="match status" value="1"/>
</dbReference>
<dbReference type="EMBL" id="SRIB01000014">
    <property type="protein sequence ID" value="TFZ39289.1"/>
    <property type="molecule type" value="Genomic_DNA"/>
</dbReference>
<accession>A0A4Z0D4I8</accession>
<dbReference type="Proteomes" id="UP000298381">
    <property type="component" value="Unassembled WGS sequence"/>
</dbReference>
<evidence type="ECO:0000256" key="3">
    <source>
        <dbReference type="ARBA" id="ARBA00022723"/>
    </source>
</evidence>
<organism evidence="4 5">
    <name type="scientific">Soehngenia longivitae</name>
    <dbReference type="NCBI Taxonomy" id="2562294"/>
    <lineage>
        <taxon>Bacteria</taxon>
        <taxon>Bacillati</taxon>
        <taxon>Bacillota</taxon>
        <taxon>Tissierellia</taxon>
        <taxon>Tissierellales</taxon>
        <taxon>Tissierellaceae</taxon>
        <taxon>Soehngenia</taxon>
    </lineage>
</organism>